<accession>F4MLG9</accession>
<keyword evidence="1" id="KW-0732">Signal</keyword>
<name>F4MLG9_9BACT</name>
<protein>
    <recommendedName>
        <fullName evidence="3">Secreted protein</fullName>
    </recommendedName>
</protein>
<evidence type="ECO:0000256" key="1">
    <source>
        <dbReference type="SAM" id="SignalP"/>
    </source>
</evidence>
<evidence type="ECO:0008006" key="3">
    <source>
        <dbReference type="Google" id="ProtNLM"/>
    </source>
</evidence>
<dbReference type="AlphaFoldDB" id="F4MLG9"/>
<organism evidence="2">
    <name type="scientific">uncultured Flavobacteriia bacterium</name>
    <dbReference type="NCBI Taxonomy" id="212695"/>
    <lineage>
        <taxon>Bacteria</taxon>
        <taxon>Pseudomonadati</taxon>
        <taxon>Bacteroidota</taxon>
        <taxon>Flavobacteriia</taxon>
        <taxon>environmental samples</taxon>
    </lineage>
</organism>
<gene>
    <name evidence="2" type="ORF">S3_861_0004</name>
</gene>
<reference evidence="2" key="2">
    <citation type="journal article" date="2012" name="Environ. Microbiol.">
        <title>Genomic content of uncultured Bacteroidetes from contrasting oceanic provinces in the North Atlantic Ocean.</title>
        <authorList>
            <person name="Gomez-Pereira P.R."/>
            <person name="Schuler M."/>
            <person name="Fuchs B.M."/>
            <person name="Bennke C."/>
            <person name="Teeling H."/>
            <person name="Waldmann J."/>
            <person name="Richter M."/>
            <person name="Barbe V."/>
            <person name="Bataille E."/>
            <person name="Glockner F.O."/>
            <person name="Amann R."/>
        </authorList>
    </citation>
    <scope>NUCLEOTIDE SEQUENCE</scope>
</reference>
<dbReference type="EMBL" id="FQ032802">
    <property type="protein sequence ID" value="CBL80526.1"/>
    <property type="molecule type" value="Genomic_DNA"/>
</dbReference>
<feature type="signal peptide" evidence="1">
    <location>
        <begin position="1"/>
        <end position="26"/>
    </location>
</feature>
<evidence type="ECO:0000313" key="2">
    <source>
        <dbReference type="EMBL" id="CBL80526.1"/>
    </source>
</evidence>
<sequence>MKKFQLLKWTLSLVVFINFSACVNEALEGDFPQNGDIINIDVGEFRADIGFNNFTADIATGVLSTANILTITGSIIETGESIILIFENPGIGTFNLTAVAGTDNSGSYFETSQISPYVSLEAFGASGQLNITEFDIQNLTITGTFSFTGFRLAVDADGNPVLDTNGDQIIEDEDITNGMFNKISFVNQDEGGGGTPTNDKFFAKVGGIDFDAESVTTTLNEVAGISIVKIVAVNEAGEIIRIDIPEDLGLGTFEMEALSDGTKLISLYNPAAIGENLTSNPGTITISKFNTLTGIIEATFNFTATDPLGIDPTVAEITDGNFEVDYISSPGETITSFSAIIDGEFFGPDSISVGTSIFNGVSRFNITAIISTSGQKMGLFFPSDIEVGTYELTTSLINGSEKFSQYTPEIGVSMTYISSPGTLTILDYDVEASIIEGTFSYSAIDQTNQDPTVYEVTEGEFILEF</sequence>
<reference evidence="2" key="1">
    <citation type="submission" date="2010-04" db="EMBL/GenBank/DDBJ databases">
        <authorList>
            <person name="Genoscope - CEA"/>
        </authorList>
    </citation>
    <scope>NUCLEOTIDE SEQUENCE</scope>
</reference>
<proteinExistence type="predicted"/>
<feature type="chain" id="PRO_5003317471" description="Secreted protein" evidence="1">
    <location>
        <begin position="27"/>
        <end position="465"/>
    </location>
</feature>